<accession>A0A6G0ZN88</accession>
<organism evidence="1 2">
    <name type="scientific">Aphis craccivora</name>
    <name type="common">Cowpea aphid</name>
    <dbReference type="NCBI Taxonomy" id="307492"/>
    <lineage>
        <taxon>Eukaryota</taxon>
        <taxon>Metazoa</taxon>
        <taxon>Ecdysozoa</taxon>
        <taxon>Arthropoda</taxon>
        <taxon>Hexapoda</taxon>
        <taxon>Insecta</taxon>
        <taxon>Pterygota</taxon>
        <taxon>Neoptera</taxon>
        <taxon>Paraneoptera</taxon>
        <taxon>Hemiptera</taxon>
        <taxon>Sternorrhyncha</taxon>
        <taxon>Aphidomorpha</taxon>
        <taxon>Aphidoidea</taxon>
        <taxon>Aphididae</taxon>
        <taxon>Aphidini</taxon>
        <taxon>Aphis</taxon>
        <taxon>Aphis</taxon>
    </lineage>
</organism>
<reference evidence="1 2" key="1">
    <citation type="submission" date="2019-08" db="EMBL/GenBank/DDBJ databases">
        <title>Whole genome of Aphis craccivora.</title>
        <authorList>
            <person name="Voronova N.V."/>
            <person name="Shulinski R.S."/>
            <person name="Bandarenka Y.V."/>
            <person name="Zhorov D.G."/>
            <person name="Warner D."/>
        </authorList>
    </citation>
    <scope>NUCLEOTIDE SEQUENCE [LARGE SCALE GENOMIC DNA]</scope>
    <source>
        <strain evidence="1">180601</strain>
        <tissue evidence="1">Whole Body</tissue>
    </source>
</reference>
<protein>
    <submittedName>
        <fullName evidence="1">FIT family protein CG10671</fullName>
    </submittedName>
</protein>
<evidence type="ECO:0000313" key="1">
    <source>
        <dbReference type="EMBL" id="KAF0772867.1"/>
    </source>
</evidence>
<proteinExistence type="predicted"/>
<feature type="non-terminal residue" evidence="1">
    <location>
        <position position="1"/>
    </location>
</feature>
<name>A0A6G0ZN88_APHCR</name>
<dbReference type="OrthoDB" id="1932840at2759"/>
<gene>
    <name evidence="1" type="ORF">FWK35_00000896</name>
</gene>
<dbReference type="EMBL" id="VUJU01000124">
    <property type="protein sequence ID" value="KAF0772867.1"/>
    <property type="molecule type" value="Genomic_DNA"/>
</dbReference>
<keyword evidence="2" id="KW-1185">Reference proteome</keyword>
<comment type="caution">
    <text evidence="1">The sequence shown here is derived from an EMBL/GenBank/DDBJ whole genome shotgun (WGS) entry which is preliminary data.</text>
</comment>
<dbReference type="Proteomes" id="UP000478052">
    <property type="component" value="Unassembled WGS sequence"/>
</dbReference>
<evidence type="ECO:0000313" key="2">
    <source>
        <dbReference type="Proteomes" id="UP000478052"/>
    </source>
</evidence>
<dbReference type="AlphaFoldDB" id="A0A6G0ZN88"/>
<sequence length="119" mass="13376">TTISDQSSTYSELAQTSITSSQSIGLQSVQTSINLNKEKLKNIQVICLTTDAWASLNNQSFITHNAHYMDDNTKLEYESLSCQVQGISIRKDNQELVMNTQYSELAGSETIWKDFDKSE</sequence>